<keyword evidence="8" id="KW-0449">Lipoprotein</keyword>
<evidence type="ECO:0000313" key="12">
    <source>
        <dbReference type="EMBL" id="KAF5736296.1"/>
    </source>
</evidence>
<dbReference type="GO" id="GO:0005886">
    <property type="term" value="C:plasma membrane"/>
    <property type="evidence" value="ECO:0007669"/>
    <property type="project" value="UniProtKB-SubCell"/>
</dbReference>
<dbReference type="OrthoDB" id="1073427at2759"/>
<dbReference type="Pfam" id="PF07983">
    <property type="entry name" value="X8"/>
    <property type="match status" value="1"/>
</dbReference>
<evidence type="ECO:0000256" key="2">
    <source>
        <dbReference type="ARBA" id="ARBA00022475"/>
    </source>
</evidence>
<dbReference type="PANTHER" id="PTHR31044">
    <property type="entry name" value="BETA-1,3 GLUCANASE"/>
    <property type="match status" value="1"/>
</dbReference>
<evidence type="ECO:0000256" key="5">
    <source>
        <dbReference type="ARBA" id="ARBA00023136"/>
    </source>
</evidence>
<feature type="compositionally biased region" description="Pro residues" evidence="9">
    <location>
        <begin position="218"/>
        <end position="229"/>
    </location>
</feature>
<dbReference type="PANTHER" id="PTHR31044:SF132">
    <property type="entry name" value="BETA-1,3 GLUCANASE"/>
    <property type="match status" value="1"/>
</dbReference>
<keyword evidence="6" id="KW-1015">Disulfide bond</keyword>
<dbReference type="InterPro" id="IPR044788">
    <property type="entry name" value="X8_dom_prot"/>
</dbReference>
<dbReference type="FunCoup" id="A0A7J7CQZ9">
    <property type="interactions" value="128"/>
</dbReference>
<dbReference type="Gene3D" id="1.20.58.1040">
    <property type="match status" value="1"/>
</dbReference>
<dbReference type="Proteomes" id="UP000593562">
    <property type="component" value="Unassembled WGS sequence"/>
</dbReference>
<keyword evidence="13" id="KW-1185">Reference proteome</keyword>
<sequence length="292" mass="30241">MGSRVIQHLAFLLYLVLSSGSIVAEKPPPEAVQENELVGNQEKQMFFSSSVSTTQFDTTPGTLPLVNPTPPGTTPGVNPTPPTPIITGPIITPPTPMTMTPPTMTPPTTTPASSGGSWCIASPNASPTALQVALDYACGYGGADCSPIQTGASCYNPNTLRDHTSYAFNNYYQKHQSPTSCVFGGTAQLTNTDPSSGSCHYASSPTTPSITPPSITAPQPPSISSPANPTPTMTPPFTTTPGGQTVYGVPEPTGLPSSAINVSFACRIDNEMLSPGFILTLTSIAVLIQISP</sequence>
<comment type="subcellular location">
    <subcellularLocation>
        <location evidence="1">Cell membrane</location>
        <topology evidence="1">Lipid-anchor</topology>
        <topology evidence="1">GPI-anchor</topology>
    </subcellularLocation>
</comment>
<evidence type="ECO:0000256" key="4">
    <source>
        <dbReference type="ARBA" id="ARBA00022729"/>
    </source>
</evidence>
<dbReference type="EMBL" id="JAAARO010000014">
    <property type="protein sequence ID" value="KAF5736296.1"/>
    <property type="molecule type" value="Genomic_DNA"/>
</dbReference>
<evidence type="ECO:0000256" key="7">
    <source>
        <dbReference type="ARBA" id="ARBA00023180"/>
    </source>
</evidence>
<evidence type="ECO:0000256" key="9">
    <source>
        <dbReference type="SAM" id="MobiDB-lite"/>
    </source>
</evidence>
<keyword evidence="2" id="KW-1003">Cell membrane</keyword>
<dbReference type="GO" id="GO:0098552">
    <property type="term" value="C:side of membrane"/>
    <property type="evidence" value="ECO:0007669"/>
    <property type="project" value="UniProtKB-KW"/>
</dbReference>
<evidence type="ECO:0000259" key="11">
    <source>
        <dbReference type="SMART" id="SM00768"/>
    </source>
</evidence>
<dbReference type="AlphaFoldDB" id="A0A7J7CQZ9"/>
<dbReference type="FunFam" id="1.20.58.1040:FF:000001">
    <property type="entry name" value="Glucan endo-1,3-beta-glucosidase 4"/>
    <property type="match status" value="1"/>
</dbReference>
<evidence type="ECO:0000256" key="10">
    <source>
        <dbReference type="SAM" id="SignalP"/>
    </source>
</evidence>
<dbReference type="InterPro" id="IPR012946">
    <property type="entry name" value="X8"/>
</dbReference>
<proteinExistence type="predicted"/>
<evidence type="ECO:0000256" key="3">
    <source>
        <dbReference type="ARBA" id="ARBA00022622"/>
    </source>
</evidence>
<feature type="domain" description="X8" evidence="11">
    <location>
        <begin position="117"/>
        <end position="201"/>
    </location>
</feature>
<dbReference type="InParanoid" id="A0A7J7CQZ9"/>
<keyword evidence="7" id="KW-0325">Glycoprotein</keyword>
<name>A0A7J7CQZ9_TRIWF</name>
<keyword evidence="3" id="KW-0336">GPI-anchor</keyword>
<keyword evidence="4 10" id="KW-0732">Signal</keyword>
<feature type="chain" id="PRO_5029883126" description="X8 domain-containing protein" evidence="10">
    <location>
        <begin position="25"/>
        <end position="292"/>
    </location>
</feature>
<evidence type="ECO:0000256" key="8">
    <source>
        <dbReference type="ARBA" id="ARBA00023288"/>
    </source>
</evidence>
<evidence type="ECO:0000313" key="13">
    <source>
        <dbReference type="Proteomes" id="UP000593562"/>
    </source>
</evidence>
<comment type="caution">
    <text evidence="12">The sequence shown here is derived from an EMBL/GenBank/DDBJ whole genome shotgun (WGS) entry which is preliminary data.</text>
</comment>
<keyword evidence="5" id="KW-0472">Membrane</keyword>
<feature type="region of interest" description="Disordered" evidence="9">
    <location>
        <begin position="194"/>
        <end position="229"/>
    </location>
</feature>
<gene>
    <name evidence="12" type="ORF">HS088_TW14G00436</name>
</gene>
<feature type="signal peptide" evidence="10">
    <location>
        <begin position="1"/>
        <end position="24"/>
    </location>
</feature>
<organism evidence="12 13">
    <name type="scientific">Tripterygium wilfordii</name>
    <name type="common">Thunder God vine</name>
    <dbReference type="NCBI Taxonomy" id="458696"/>
    <lineage>
        <taxon>Eukaryota</taxon>
        <taxon>Viridiplantae</taxon>
        <taxon>Streptophyta</taxon>
        <taxon>Embryophyta</taxon>
        <taxon>Tracheophyta</taxon>
        <taxon>Spermatophyta</taxon>
        <taxon>Magnoliopsida</taxon>
        <taxon>eudicotyledons</taxon>
        <taxon>Gunneridae</taxon>
        <taxon>Pentapetalae</taxon>
        <taxon>rosids</taxon>
        <taxon>fabids</taxon>
        <taxon>Celastrales</taxon>
        <taxon>Celastraceae</taxon>
        <taxon>Tripterygium</taxon>
    </lineage>
</organism>
<evidence type="ECO:0000256" key="1">
    <source>
        <dbReference type="ARBA" id="ARBA00004609"/>
    </source>
</evidence>
<reference evidence="12 13" key="1">
    <citation type="journal article" date="2020" name="Nat. Commun.">
        <title>Genome of Tripterygium wilfordii and identification of cytochrome P450 involved in triptolide biosynthesis.</title>
        <authorList>
            <person name="Tu L."/>
            <person name="Su P."/>
            <person name="Zhang Z."/>
            <person name="Gao L."/>
            <person name="Wang J."/>
            <person name="Hu T."/>
            <person name="Zhou J."/>
            <person name="Zhang Y."/>
            <person name="Zhao Y."/>
            <person name="Liu Y."/>
            <person name="Song Y."/>
            <person name="Tong Y."/>
            <person name="Lu Y."/>
            <person name="Yang J."/>
            <person name="Xu C."/>
            <person name="Jia M."/>
            <person name="Peters R.J."/>
            <person name="Huang L."/>
            <person name="Gao W."/>
        </authorList>
    </citation>
    <scope>NUCLEOTIDE SEQUENCE [LARGE SCALE GENOMIC DNA]</scope>
    <source>
        <strain evidence="13">cv. XIE 37</strain>
        <tissue evidence="12">Leaf</tissue>
    </source>
</reference>
<dbReference type="GO" id="GO:0009506">
    <property type="term" value="C:plasmodesma"/>
    <property type="evidence" value="ECO:0007669"/>
    <property type="project" value="UniProtKB-ARBA"/>
</dbReference>
<feature type="compositionally biased region" description="Low complexity" evidence="9">
    <location>
        <begin position="202"/>
        <end position="217"/>
    </location>
</feature>
<protein>
    <recommendedName>
        <fullName evidence="11">X8 domain-containing protein</fullName>
    </recommendedName>
</protein>
<dbReference type="SMART" id="SM00768">
    <property type="entry name" value="X8"/>
    <property type="match status" value="1"/>
</dbReference>
<accession>A0A7J7CQZ9</accession>
<evidence type="ECO:0000256" key="6">
    <source>
        <dbReference type="ARBA" id="ARBA00023157"/>
    </source>
</evidence>